<dbReference type="Proteomes" id="UP000217881">
    <property type="component" value="Unassembled WGS sequence"/>
</dbReference>
<keyword evidence="2" id="KW-0472">Membrane</keyword>
<dbReference type="Proteomes" id="UP000094793">
    <property type="component" value="Chromosome"/>
</dbReference>
<feature type="transmembrane region" description="Helical" evidence="2">
    <location>
        <begin position="94"/>
        <end position="115"/>
    </location>
</feature>
<dbReference type="Proteomes" id="UP000217564">
    <property type="component" value="Unassembled WGS sequence"/>
</dbReference>
<feature type="transmembrane region" description="Helical" evidence="2">
    <location>
        <begin position="127"/>
        <end position="147"/>
    </location>
</feature>
<gene>
    <name evidence="3" type="ORF">BLSMQ_3540</name>
    <name evidence="5" type="ORF">CIK59_02460</name>
    <name evidence="4" type="ORF">CIK64_04600</name>
</gene>
<proteinExistence type="predicted"/>
<dbReference type="EMBL" id="NRGP01000007">
    <property type="protein sequence ID" value="PCC47420.1"/>
    <property type="molecule type" value="Genomic_DNA"/>
</dbReference>
<sequence length="328" mass="34303">MHTMIITAIILATVAAFCLALGTHFQQYAVATMTPGPKRRATWITGLGLMGMVTVLNVIALGLGPVAIVQPIGAISLVFAALISRRYFGLQLGAPLLISIGVTMFSIFAFVTTSAQFSHELVATEESVTWLLALLIALSVFGALFALSRAGHIPRVIMTGIIFGTVAAATHVLARTVVAGGLPEFDLMGARWWMVLAAVALASAVGFWLVQTAYASGPPETVLAGLTVIDPIVAVAIGAAFFGEYTGLTPMAIGLLLLAAVGGIGGVWMLSQFHPRVLEAKMPSAAASLTASNHLDDAYAPEHVPTNVPALRSPEPHTLTLNEQGIRK</sequence>
<evidence type="ECO:0000256" key="2">
    <source>
        <dbReference type="SAM" id="Phobius"/>
    </source>
</evidence>
<dbReference type="SUPFAM" id="SSF103481">
    <property type="entry name" value="Multidrug resistance efflux transporter EmrE"/>
    <property type="match status" value="2"/>
</dbReference>
<evidence type="ECO:0000313" key="3">
    <source>
        <dbReference type="EMBL" id="AOP55238.1"/>
    </source>
</evidence>
<organism evidence="3 6">
    <name type="scientific">Brevibacterium aurantiacum</name>
    <dbReference type="NCBI Taxonomy" id="273384"/>
    <lineage>
        <taxon>Bacteria</taxon>
        <taxon>Bacillati</taxon>
        <taxon>Actinomycetota</taxon>
        <taxon>Actinomycetes</taxon>
        <taxon>Micrococcales</taxon>
        <taxon>Brevibacteriaceae</taxon>
        <taxon>Brevibacterium</taxon>
    </lineage>
</organism>
<keyword evidence="2" id="KW-1133">Transmembrane helix</keyword>
<dbReference type="KEGG" id="blin:BLSMQ_3540"/>
<evidence type="ECO:0000256" key="1">
    <source>
        <dbReference type="SAM" id="MobiDB-lite"/>
    </source>
</evidence>
<feature type="transmembrane region" description="Helical" evidence="2">
    <location>
        <begin position="156"/>
        <end position="178"/>
    </location>
</feature>
<evidence type="ECO:0000313" key="7">
    <source>
        <dbReference type="Proteomes" id="UP000217564"/>
    </source>
</evidence>
<evidence type="ECO:0000313" key="5">
    <source>
        <dbReference type="EMBL" id="PCC55183.1"/>
    </source>
</evidence>
<name>A0A1D7W972_BREAU</name>
<dbReference type="InterPro" id="IPR037185">
    <property type="entry name" value="EmrE-like"/>
</dbReference>
<protein>
    <submittedName>
        <fullName evidence="3">Integral membrane protein</fullName>
    </submittedName>
</protein>
<feature type="transmembrane region" description="Helical" evidence="2">
    <location>
        <begin position="222"/>
        <end position="242"/>
    </location>
</feature>
<feature type="compositionally biased region" description="Polar residues" evidence="1">
    <location>
        <begin position="319"/>
        <end position="328"/>
    </location>
</feature>
<reference evidence="3" key="1">
    <citation type="submission" date="2016-09" db="EMBL/GenBank/DDBJ databases">
        <title>Complete Genome Sequence of Brevibacterium aurantiacum SMQ-1335.</title>
        <authorList>
            <person name="de Melo A.G."/>
            <person name="Labrie S.J."/>
            <person name="Dumaresq J."/>
            <person name="Roberts R.J."/>
            <person name="Tremblay D.M."/>
            <person name="Moineau S."/>
        </authorList>
    </citation>
    <scope>NUCLEOTIDE SEQUENCE</scope>
    <source>
        <strain evidence="3">SMQ-1335</strain>
    </source>
</reference>
<dbReference type="PATRIC" id="fig|1703.10.peg.3655"/>
<reference evidence="7 8" key="3">
    <citation type="journal article" date="2017" name="Elife">
        <title>Extensive horizontal gene transfer in cheese-associated bacteria.</title>
        <authorList>
            <person name="Bonham K.S."/>
            <person name="Wolfe B.E."/>
            <person name="Dutton R.J."/>
        </authorList>
    </citation>
    <scope>NUCLEOTIDE SEQUENCE [LARGE SCALE GENOMIC DNA]</scope>
    <source>
        <strain evidence="5 8">738_8</strain>
        <strain evidence="4 7">947_7</strain>
    </source>
</reference>
<evidence type="ECO:0000313" key="4">
    <source>
        <dbReference type="EMBL" id="PCC47420.1"/>
    </source>
</evidence>
<reference evidence="6" key="2">
    <citation type="submission" date="2016-09" db="EMBL/GenBank/DDBJ databases">
        <title>Complete Genome Sequence of Brevibacterium linens SMQ-1335.</title>
        <authorList>
            <person name="de Melo A.G."/>
            <person name="Labrie S.J."/>
            <person name="Dumaresq J."/>
            <person name="Roberts R.J."/>
            <person name="Tremblay D.M."/>
            <person name="Moineau S."/>
        </authorList>
    </citation>
    <scope>NUCLEOTIDE SEQUENCE [LARGE SCALE GENOMIC DNA]</scope>
    <source>
        <strain evidence="6">SMQ-1335</strain>
    </source>
</reference>
<feature type="region of interest" description="Disordered" evidence="1">
    <location>
        <begin position="305"/>
        <end position="328"/>
    </location>
</feature>
<keyword evidence="2" id="KW-0812">Transmembrane</keyword>
<evidence type="ECO:0000313" key="8">
    <source>
        <dbReference type="Proteomes" id="UP000217881"/>
    </source>
</evidence>
<feature type="transmembrane region" description="Helical" evidence="2">
    <location>
        <begin position="190"/>
        <end position="210"/>
    </location>
</feature>
<evidence type="ECO:0000313" key="6">
    <source>
        <dbReference type="Proteomes" id="UP000094793"/>
    </source>
</evidence>
<dbReference type="AlphaFoldDB" id="A0A1D7W972"/>
<dbReference type="PANTHER" id="PTHR40761:SF1">
    <property type="entry name" value="CONSERVED INTEGRAL MEMBRANE ALANINE VALINE AND LEUCINE RICH PROTEIN-RELATED"/>
    <property type="match status" value="1"/>
</dbReference>
<accession>A0A1D7W972</accession>
<feature type="transmembrane region" description="Helical" evidence="2">
    <location>
        <begin position="248"/>
        <end position="271"/>
    </location>
</feature>
<dbReference type="EMBL" id="CP017150">
    <property type="protein sequence ID" value="AOP55238.1"/>
    <property type="molecule type" value="Genomic_DNA"/>
</dbReference>
<dbReference type="OrthoDB" id="5187629at2"/>
<dbReference type="PANTHER" id="PTHR40761">
    <property type="entry name" value="CONSERVED INTEGRAL MEMBRANE ALANINE VALINE AND LEUCINE RICH PROTEIN-RELATED"/>
    <property type="match status" value="1"/>
</dbReference>
<feature type="transmembrane region" description="Helical" evidence="2">
    <location>
        <begin position="55"/>
        <end position="82"/>
    </location>
</feature>
<accession>A0A2A3Z707</accession>
<dbReference type="RefSeq" id="WP_083248872.1">
    <property type="nucleotide sequence ID" value="NZ_NRGP01000007.1"/>
</dbReference>
<dbReference type="EMBL" id="NRHA01000004">
    <property type="protein sequence ID" value="PCC55183.1"/>
    <property type="molecule type" value="Genomic_DNA"/>
</dbReference>